<reference evidence="1 2" key="1">
    <citation type="submission" date="2016-10" db="EMBL/GenBank/DDBJ databases">
        <authorList>
            <person name="de Groot N.N."/>
        </authorList>
    </citation>
    <scope>NUCLEOTIDE SEQUENCE [LARGE SCALE GENOMIC DNA]</scope>
    <source>
        <strain evidence="1 2">CGMCC 1.8891</strain>
    </source>
</reference>
<dbReference type="AlphaFoldDB" id="A0A1I3WZQ8"/>
<evidence type="ECO:0000313" key="2">
    <source>
        <dbReference type="Proteomes" id="UP000183299"/>
    </source>
</evidence>
<proteinExistence type="predicted"/>
<keyword evidence="2" id="KW-1185">Reference proteome</keyword>
<dbReference type="Proteomes" id="UP000183299">
    <property type="component" value="Unassembled WGS sequence"/>
</dbReference>
<protein>
    <submittedName>
        <fullName evidence="1">Uncharacterized protein</fullName>
    </submittedName>
</protein>
<sequence>MHKNEPIDWQAAMEATELAATAASRNTERTISGVAQLLSTQSRHSSEFKAIKQELLPISAALQKLESSQDTDIAQAPWHRFRNWPTVAIAFAADLPPTKSLILM</sequence>
<dbReference type="GeneID" id="98667238"/>
<gene>
    <name evidence="1" type="ORF">SAMN04488138_13317</name>
</gene>
<dbReference type="RefSeq" id="WP_231730509.1">
    <property type="nucleotide sequence ID" value="NZ_FORY01000033.1"/>
</dbReference>
<name>A0A1I3WZQ8_9RHOB</name>
<accession>A0A1I3WZQ8</accession>
<dbReference type="EMBL" id="FORY01000033">
    <property type="protein sequence ID" value="SFK12001.1"/>
    <property type="molecule type" value="Genomic_DNA"/>
</dbReference>
<evidence type="ECO:0000313" key="1">
    <source>
        <dbReference type="EMBL" id="SFK12001.1"/>
    </source>
</evidence>
<organism evidence="1 2">
    <name type="scientific">Celeribacter halophilus</name>
    <dbReference type="NCBI Taxonomy" id="576117"/>
    <lineage>
        <taxon>Bacteria</taxon>
        <taxon>Pseudomonadati</taxon>
        <taxon>Pseudomonadota</taxon>
        <taxon>Alphaproteobacteria</taxon>
        <taxon>Rhodobacterales</taxon>
        <taxon>Roseobacteraceae</taxon>
        <taxon>Celeribacter</taxon>
    </lineage>
</organism>